<evidence type="ECO:0000313" key="3">
    <source>
        <dbReference type="Proteomes" id="UP000217790"/>
    </source>
</evidence>
<evidence type="ECO:0000259" key="1">
    <source>
        <dbReference type="Pfam" id="PF18803"/>
    </source>
</evidence>
<organism evidence="2 3">
    <name type="scientific">Armillaria gallica</name>
    <name type="common">Bulbous honey fungus</name>
    <name type="synonym">Armillaria bulbosa</name>
    <dbReference type="NCBI Taxonomy" id="47427"/>
    <lineage>
        <taxon>Eukaryota</taxon>
        <taxon>Fungi</taxon>
        <taxon>Dikarya</taxon>
        <taxon>Basidiomycota</taxon>
        <taxon>Agaricomycotina</taxon>
        <taxon>Agaricomycetes</taxon>
        <taxon>Agaricomycetidae</taxon>
        <taxon>Agaricales</taxon>
        <taxon>Marasmiineae</taxon>
        <taxon>Physalacriaceae</taxon>
        <taxon>Armillaria</taxon>
    </lineage>
</organism>
<protein>
    <recommendedName>
        <fullName evidence="1">CxC2-like cysteine cluster KDZ transposase-associated domain-containing protein</fullName>
    </recommendedName>
</protein>
<dbReference type="EMBL" id="KZ293663">
    <property type="protein sequence ID" value="PBK90894.1"/>
    <property type="molecule type" value="Genomic_DNA"/>
</dbReference>
<dbReference type="InterPro" id="IPR041457">
    <property type="entry name" value="CxC2_KDZ-assoc"/>
</dbReference>
<dbReference type="OMA" id="TECAECC"/>
<dbReference type="Pfam" id="PF18803">
    <property type="entry name" value="CxC2"/>
    <property type="match status" value="1"/>
</dbReference>
<keyword evidence="3" id="KW-1185">Reference proteome</keyword>
<name>A0A2H3DAS5_ARMGA</name>
<accession>A0A2H3DAS5</accession>
<evidence type="ECO:0000313" key="2">
    <source>
        <dbReference type="EMBL" id="PBK90894.1"/>
    </source>
</evidence>
<dbReference type="InParanoid" id="A0A2H3DAS5"/>
<feature type="non-terminal residue" evidence="2">
    <location>
        <position position="1"/>
    </location>
</feature>
<dbReference type="AlphaFoldDB" id="A0A2H3DAS5"/>
<dbReference type="OrthoDB" id="3004525at2759"/>
<reference evidence="3" key="1">
    <citation type="journal article" date="2017" name="Nat. Ecol. Evol.">
        <title>Genome expansion and lineage-specific genetic innovations in the forest pathogenic fungi Armillaria.</title>
        <authorList>
            <person name="Sipos G."/>
            <person name="Prasanna A.N."/>
            <person name="Walter M.C."/>
            <person name="O'Connor E."/>
            <person name="Balint B."/>
            <person name="Krizsan K."/>
            <person name="Kiss B."/>
            <person name="Hess J."/>
            <person name="Varga T."/>
            <person name="Slot J."/>
            <person name="Riley R."/>
            <person name="Boka B."/>
            <person name="Rigling D."/>
            <person name="Barry K."/>
            <person name="Lee J."/>
            <person name="Mihaltcheva S."/>
            <person name="LaButti K."/>
            <person name="Lipzen A."/>
            <person name="Waldron R."/>
            <person name="Moloney N.M."/>
            <person name="Sperisen C."/>
            <person name="Kredics L."/>
            <person name="Vagvoelgyi C."/>
            <person name="Patrignani A."/>
            <person name="Fitzpatrick D."/>
            <person name="Nagy I."/>
            <person name="Doyle S."/>
            <person name="Anderson J.B."/>
            <person name="Grigoriev I.V."/>
            <person name="Gueldener U."/>
            <person name="Muensterkoetter M."/>
            <person name="Nagy L.G."/>
        </authorList>
    </citation>
    <scope>NUCLEOTIDE SEQUENCE [LARGE SCALE GENOMIC DNA]</scope>
    <source>
        <strain evidence="3">Ar21-2</strain>
    </source>
</reference>
<proteinExistence type="predicted"/>
<dbReference type="Proteomes" id="UP000217790">
    <property type="component" value="Unassembled WGS sequence"/>
</dbReference>
<gene>
    <name evidence="2" type="ORF">ARMGADRAFT_933221</name>
</gene>
<feature type="domain" description="CxC2-like cysteine cluster KDZ transposase-associated" evidence="1">
    <location>
        <begin position="41"/>
        <end position="145"/>
    </location>
</feature>
<sequence>FQCKSCGEFTECAECCIKRHKCMSLHRLSHWNGQFWEDTSLEKMGLMFQLGHCGSECPVPDLLQPLTVLHINGVHTMNARWCGYDVSDGENCWWQLMHNGWYLATMVELRSCATFESLEMFQLLNMVANVNVCDYVSSLEQKMDPWETEWLPDRYKAFRRMSCQWTYLKQMKRAGVENL</sequence>